<comment type="similarity">
    <text evidence="1">Belongs to the proteasome subunit p27 family.</text>
</comment>
<reference evidence="5" key="1">
    <citation type="submission" date="2021-01" db="EMBL/GenBank/DDBJ databases">
        <authorList>
            <person name="Corre E."/>
            <person name="Pelletier E."/>
            <person name="Niang G."/>
            <person name="Scheremetjew M."/>
            <person name="Finn R."/>
            <person name="Kale V."/>
            <person name="Holt S."/>
            <person name="Cochrane G."/>
            <person name="Meng A."/>
            <person name="Brown T."/>
            <person name="Cohen L."/>
        </authorList>
    </citation>
    <scope>NUCLEOTIDE SEQUENCE</scope>
    <source>
        <strain evidence="5">CCMP1381</strain>
    </source>
</reference>
<dbReference type="InterPro" id="IPR036034">
    <property type="entry name" value="PDZ_sf"/>
</dbReference>
<gene>
    <name evidence="4" type="ORF">DSPE1174_LOCUS15708</name>
    <name evidence="5" type="ORF">DSPE1174_LOCUS15718</name>
</gene>
<dbReference type="Gene3D" id="2.30.42.10">
    <property type="match status" value="1"/>
</dbReference>
<evidence type="ECO:0000256" key="2">
    <source>
        <dbReference type="ARBA" id="ARBA00023186"/>
    </source>
</evidence>
<dbReference type="InterPro" id="IPR001478">
    <property type="entry name" value="PDZ"/>
</dbReference>
<dbReference type="EMBL" id="HBGS01030758">
    <property type="protein sequence ID" value="CAD9429662.1"/>
    <property type="molecule type" value="Transcribed_RNA"/>
</dbReference>
<keyword evidence="2" id="KW-0143">Chaperone</keyword>
<dbReference type="EMBL" id="HBGS01030769">
    <property type="protein sequence ID" value="CAD9429717.1"/>
    <property type="molecule type" value="Transcribed_RNA"/>
</dbReference>
<dbReference type="SUPFAM" id="SSF50156">
    <property type="entry name" value="PDZ domain-like"/>
    <property type="match status" value="1"/>
</dbReference>
<name>A0A6U3TPB9_9STRA</name>
<dbReference type="PANTHER" id="PTHR12651:SF1">
    <property type="entry name" value="26S PROTEASOME NON-ATPASE REGULATORY SUBUNIT 9"/>
    <property type="match status" value="1"/>
</dbReference>
<dbReference type="SMART" id="SM00228">
    <property type="entry name" value="PDZ"/>
    <property type="match status" value="1"/>
</dbReference>
<dbReference type="InterPro" id="IPR035269">
    <property type="entry name" value="PSMD9"/>
</dbReference>
<proteinExistence type="inferred from homology"/>
<dbReference type="GO" id="GO:0005634">
    <property type="term" value="C:nucleus"/>
    <property type="evidence" value="ECO:0007669"/>
    <property type="project" value="TreeGrafter"/>
</dbReference>
<sequence>MGALHSICPGNFDKVEADEGINFQPDHKKTLSCGNPQDGISRSPLLPFAEVKKVLPDSPAHKGGLQDGDRIISFGHIQASNQGKNLSGVASFLDTNNGRCVSIKLVRLHRGVITVFMTPNSWAGKGSLGCSFKPIRYSDNREMPPRAGSGNNLNIEMSHPDVQVKKRSCMKRSKSLHQLTTDKKQALRFDNDKPRMVRIDSHDNLTQSERNNCYYGPQDTSRFVRNELKRRAVHGVTSMKALAPEAEKCGEIATPPPARKHF</sequence>
<evidence type="ECO:0000259" key="3">
    <source>
        <dbReference type="SMART" id="SM00228"/>
    </source>
</evidence>
<dbReference type="FunFam" id="2.30.42.10:FF:000107">
    <property type="entry name" value="26S proteasome non-ATPase regulatory subunit 9"/>
    <property type="match status" value="1"/>
</dbReference>
<dbReference type="PANTHER" id="PTHR12651">
    <property type="entry name" value="26S PROTEASOME NON-ATPASE REGULATORY SUBUNIT 9"/>
    <property type="match status" value="1"/>
</dbReference>
<evidence type="ECO:0000313" key="4">
    <source>
        <dbReference type="EMBL" id="CAD9429662.1"/>
    </source>
</evidence>
<dbReference type="GO" id="GO:0070682">
    <property type="term" value="P:proteasome regulatory particle assembly"/>
    <property type="evidence" value="ECO:0007669"/>
    <property type="project" value="InterPro"/>
</dbReference>
<dbReference type="AlphaFoldDB" id="A0A6U3TPB9"/>
<accession>A0A6U3TPB9</accession>
<dbReference type="GO" id="GO:0005737">
    <property type="term" value="C:cytoplasm"/>
    <property type="evidence" value="ECO:0007669"/>
    <property type="project" value="TreeGrafter"/>
</dbReference>
<dbReference type="Pfam" id="PF17820">
    <property type="entry name" value="PDZ_6"/>
    <property type="match status" value="1"/>
</dbReference>
<feature type="domain" description="PDZ" evidence="3">
    <location>
        <begin position="17"/>
        <end position="109"/>
    </location>
</feature>
<evidence type="ECO:0000256" key="1">
    <source>
        <dbReference type="ARBA" id="ARBA00005256"/>
    </source>
</evidence>
<evidence type="ECO:0000313" key="5">
    <source>
        <dbReference type="EMBL" id="CAD9429717.1"/>
    </source>
</evidence>
<protein>
    <recommendedName>
        <fullName evidence="3">PDZ domain-containing protein</fullName>
    </recommendedName>
</protein>
<organism evidence="5">
    <name type="scientific">Octactis speculum</name>
    <dbReference type="NCBI Taxonomy" id="3111310"/>
    <lineage>
        <taxon>Eukaryota</taxon>
        <taxon>Sar</taxon>
        <taxon>Stramenopiles</taxon>
        <taxon>Ochrophyta</taxon>
        <taxon>Dictyochophyceae</taxon>
        <taxon>Dictyochales</taxon>
        <taxon>Dictyochaceae</taxon>
        <taxon>Octactis</taxon>
    </lineage>
</organism>
<dbReference type="InterPro" id="IPR041489">
    <property type="entry name" value="PDZ_6"/>
</dbReference>